<dbReference type="InParanoid" id="A0A369K726"/>
<keyword evidence="2" id="KW-1185">Reference proteome</keyword>
<dbReference type="EMBL" id="LUEZ02000010">
    <property type="protein sequence ID" value="RDB28465.1"/>
    <property type="molecule type" value="Genomic_DNA"/>
</dbReference>
<protein>
    <submittedName>
        <fullName evidence="1">Uncharacterized protein</fullName>
    </submittedName>
</protein>
<organism evidence="1 2">
    <name type="scientific">Hypsizygus marmoreus</name>
    <name type="common">White beech mushroom</name>
    <name type="synonym">Agaricus marmoreus</name>
    <dbReference type="NCBI Taxonomy" id="39966"/>
    <lineage>
        <taxon>Eukaryota</taxon>
        <taxon>Fungi</taxon>
        <taxon>Dikarya</taxon>
        <taxon>Basidiomycota</taxon>
        <taxon>Agaricomycotina</taxon>
        <taxon>Agaricomycetes</taxon>
        <taxon>Agaricomycetidae</taxon>
        <taxon>Agaricales</taxon>
        <taxon>Tricholomatineae</taxon>
        <taxon>Lyophyllaceae</taxon>
        <taxon>Hypsizygus</taxon>
    </lineage>
</organism>
<gene>
    <name evidence="1" type="ORF">Hypma_016037</name>
</gene>
<comment type="caution">
    <text evidence="1">The sequence shown here is derived from an EMBL/GenBank/DDBJ whole genome shotgun (WGS) entry which is preliminary data.</text>
</comment>
<reference evidence="1" key="1">
    <citation type="submission" date="2018-04" db="EMBL/GenBank/DDBJ databases">
        <title>Whole genome sequencing of Hypsizygus marmoreus.</title>
        <authorList>
            <person name="Choi I.-G."/>
            <person name="Min B."/>
            <person name="Kim J.-G."/>
            <person name="Kim S."/>
            <person name="Oh Y.-L."/>
            <person name="Kong W.-S."/>
            <person name="Park H."/>
            <person name="Jeong J."/>
            <person name="Song E.-S."/>
        </authorList>
    </citation>
    <scope>NUCLEOTIDE SEQUENCE [LARGE SCALE GENOMIC DNA]</scope>
    <source>
        <strain evidence="1">51987-8</strain>
    </source>
</reference>
<dbReference type="AlphaFoldDB" id="A0A369K726"/>
<accession>A0A369K726</accession>
<evidence type="ECO:0000313" key="1">
    <source>
        <dbReference type="EMBL" id="RDB28465.1"/>
    </source>
</evidence>
<evidence type="ECO:0000313" key="2">
    <source>
        <dbReference type="Proteomes" id="UP000076154"/>
    </source>
</evidence>
<proteinExistence type="predicted"/>
<dbReference type="Proteomes" id="UP000076154">
    <property type="component" value="Unassembled WGS sequence"/>
</dbReference>
<name>A0A369K726_HYPMA</name>
<sequence>MHNPPSKILFRNVFDLSEIDVDVPAVGSTDFRTEASEAVRIFYHSGTLADFEYNVAPLVDCHDAIVFVFSFDVVEEEFPQLLDFSRTVIAVTSRLVGQMSRYTVLCLLRIRSEGAKDRILRRLP</sequence>